<dbReference type="PANTHER" id="PTHR46836:SF7">
    <property type="entry name" value="PHOSPHATIDYLINOSITOL N-ACETYGLUCOSAMINLYTRANSFERASE SUBUNIT P-LIKE PROTEIN"/>
    <property type="match status" value="1"/>
</dbReference>
<feature type="domain" description="DUF3741" evidence="1">
    <location>
        <begin position="70"/>
        <end position="104"/>
    </location>
</feature>
<dbReference type="Pfam" id="PF12552">
    <property type="entry name" value="DUF3741"/>
    <property type="match status" value="1"/>
</dbReference>
<comment type="caution">
    <text evidence="2">The sequence shown here is derived from an EMBL/GenBank/DDBJ whole genome shotgun (WGS) entry which is preliminary data.</text>
</comment>
<name>A0A9Q0TRM8_9ROSI</name>
<evidence type="ECO:0000259" key="1">
    <source>
        <dbReference type="Pfam" id="PF12552"/>
    </source>
</evidence>
<protein>
    <submittedName>
        <fullName evidence="2">AFADIN</fullName>
    </submittedName>
</protein>
<dbReference type="Proteomes" id="UP001151752">
    <property type="component" value="Chromosome 9"/>
</dbReference>
<dbReference type="InterPro" id="IPR022212">
    <property type="entry name" value="DUF3741"/>
</dbReference>
<gene>
    <name evidence="2" type="ORF">OIU74_009124</name>
</gene>
<accession>A0A9Q0TRM8</accession>
<evidence type="ECO:0000313" key="2">
    <source>
        <dbReference type="EMBL" id="KAJ6716525.1"/>
    </source>
</evidence>
<dbReference type="AlphaFoldDB" id="A0A9Q0TRM8"/>
<keyword evidence="3" id="KW-1185">Reference proteome</keyword>
<organism evidence="2 3">
    <name type="scientific">Salix koriyanagi</name>
    <dbReference type="NCBI Taxonomy" id="2511006"/>
    <lineage>
        <taxon>Eukaryota</taxon>
        <taxon>Viridiplantae</taxon>
        <taxon>Streptophyta</taxon>
        <taxon>Embryophyta</taxon>
        <taxon>Tracheophyta</taxon>
        <taxon>Spermatophyta</taxon>
        <taxon>Magnoliopsida</taxon>
        <taxon>eudicotyledons</taxon>
        <taxon>Gunneridae</taxon>
        <taxon>Pentapetalae</taxon>
        <taxon>rosids</taxon>
        <taxon>fabids</taxon>
        <taxon>Malpighiales</taxon>
        <taxon>Salicaceae</taxon>
        <taxon>Saliceae</taxon>
        <taxon>Salix</taxon>
    </lineage>
</organism>
<reference evidence="2" key="2">
    <citation type="journal article" date="2023" name="Int. J. Mol. Sci.">
        <title>De Novo Assembly and Annotation of 11 Diverse Shrub Willow (Salix) Genomes Reveals Novel Gene Organization in Sex-Linked Regions.</title>
        <authorList>
            <person name="Hyden B."/>
            <person name="Feng K."/>
            <person name="Yates T.B."/>
            <person name="Jawdy S."/>
            <person name="Cereghino C."/>
            <person name="Smart L.B."/>
            <person name="Muchero W."/>
        </authorList>
    </citation>
    <scope>NUCLEOTIDE SEQUENCE</scope>
    <source>
        <tissue evidence="2">Shoot tip</tissue>
    </source>
</reference>
<evidence type="ECO:0000313" key="3">
    <source>
        <dbReference type="Proteomes" id="UP001151752"/>
    </source>
</evidence>
<dbReference type="EMBL" id="JAPFFM010000014">
    <property type="protein sequence ID" value="KAJ6716525.1"/>
    <property type="molecule type" value="Genomic_DNA"/>
</dbReference>
<proteinExistence type="predicted"/>
<reference evidence="2" key="1">
    <citation type="submission" date="2022-11" db="EMBL/GenBank/DDBJ databases">
        <authorList>
            <person name="Hyden B.L."/>
            <person name="Feng K."/>
            <person name="Yates T."/>
            <person name="Jawdy S."/>
            <person name="Smart L.B."/>
            <person name="Muchero W."/>
        </authorList>
    </citation>
    <scope>NUCLEOTIDE SEQUENCE</scope>
    <source>
        <tissue evidence="2">Shoot tip</tissue>
    </source>
</reference>
<sequence>MLGKPQEISWSSYMRLSSEEQKDHIEVFQISETLKRHKHRSMSVEKRKLISTSPGAKVMFRMEEFKQSTSVSEDMKLQSSNECHDAQEVIDSKADDFPKYLQEPEFTKKANNLQGLITFIKPLCPSHRRDIGRSRKFWSLGEQGYAMKIEDGLGTYSCRTLGLDIAHEFLGTQLDLNDGSCRPTARIVVLKPNPGKARNGQWYILIPSVCTSVLLDSGRSPMVYFDSFYTFLANVLLCCPVLLDHFGH</sequence>
<dbReference type="PANTHER" id="PTHR46836">
    <property type="entry name" value="AFADIN"/>
    <property type="match status" value="1"/>
</dbReference>